<dbReference type="InterPro" id="IPR036105">
    <property type="entry name" value="DiNase_FeMo-co_biosyn_sf"/>
</dbReference>
<dbReference type="STRING" id="869279.SE15_06785"/>
<dbReference type="InterPro" id="IPR003731">
    <property type="entry name" value="Di-Nase_FeMo-co_biosynth"/>
</dbReference>
<name>A0A0P6XIC5_9CHLR</name>
<dbReference type="InterPro" id="IPR051840">
    <property type="entry name" value="NifX/NifY_domain"/>
</dbReference>
<dbReference type="PANTHER" id="PTHR33937:SF2">
    <property type="entry name" value="DINITROGENASE IRON-MOLYBDENUM COFACTOR BIOSYNTHESIS DOMAIN-CONTAINING PROTEIN"/>
    <property type="match status" value="1"/>
</dbReference>
<evidence type="ECO:0000313" key="4">
    <source>
        <dbReference type="Proteomes" id="UP000050544"/>
    </source>
</evidence>
<dbReference type="EMBL" id="LGKO01000003">
    <property type="protein sequence ID" value="KPL83382.1"/>
    <property type="molecule type" value="Genomic_DNA"/>
</dbReference>
<proteinExistence type="predicted"/>
<dbReference type="Pfam" id="PF02579">
    <property type="entry name" value="Nitro_FeMo-Co"/>
    <property type="match status" value="1"/>
</dbReference>
<evidence type="ECO:0000259" key="2">
    <source>
        <dbReference type="Pfam" id="PF02579"/>
    </source>
</evidence>
<dbReference type="PANTHER" id="PTHR33937">
    <property type="entry name" value="IRON-MOLYBDENUM PROTEIN-RELATED-RELATED"/>
    <property type="match status" value="1"/>
</dbReference>
<reference evidence="3 4" key="1">
    <citation type="submission" date="2015-07" db="EMBL/GenBank/DDBJ databases">
        <title>Whole genome sequence of Thermanaerothrix daxensis DSM 23592.</title>
        <authorList>
            <person name="Hemp J."/>
            <person name="Ward L.M."/>
            <person name="Pace L.A."/>
            <person name="Fischer W.W."/>
        </authorList>
    </citation>
    <scope>NUCLEOTIDE SEQUENCE [LARGE SCALE GENOMIC DNA]</scope>
    <source>
        <strain evidence="3 4">GNS-1</strain>
    </source>
</reference>
<accession>A0A0P6XIC5</accession>
<dbReference type="RefSeq" id="WP_054521361.1">
    <property type="nucleotide sequence ID" value="NZ_LGKO01000003.1"/>
</dbReference>
<gene>
    <name evidence="3" type="ORF">SE15_06785</name>
</gene>
<protein>
    <recommendedName>
        <fullName evidence="2">Dinitrogenase iron-molybdenum cofactor biosynthesis domain-containing protein</fullName>
    </recommendedName>
</protein>
<keyword evidence="4" id="KW-1185">Reference proteome</keyword>
<feature type="compositionally biased region" description="Basic and acidic residues" evidence="1">
    <location>
        <begin position="51"/>
        <end position="62"/>
    </location>
</feature>
<dbReference type="Gene3D" id="3.30.420.130">
    <property type="entry name" value="Dinitrogenase iron-molybdenum cofactor biosynthesis domain"/>
    <property type="match status" value="1"/>
</dbReference>
<organism evidence="3 4">
    <name type="scientific">Thermanaerothrix daxensis</name>
    <dbReference type="NCBI Taxonomy" id="869279"/>
    <lineage>
        <taxon>Bacteria</taxon>
        <taxon>Bacillati</taxon>
        <taxon>Chloroflexota</taxon>
        <taxon>Anaerolineae</taxon>
        <taxon>Anaerolineales</taxon>
        <taxon>Anaerolineaceae</taxon>
        <taxon>Thermanaerothrix</taxon>
    </lineage>
</organism>
<dbReference type="SUPFAM" id="SSF53146">
    <property type="entry name" value="Nitrogenase accessory factor-like"/>
    <property type="match status" value="1"/>
</dbReference>
<comment type="caution">
    <text evidence="3">The sequence shown here is derived from an EMBL/GenBank/DDBJ whole genome shotgun (WGS) entry which is preliminary data.</text>
</comment>
<dbReference type="AlphaFoldDB" id="A0A0P6XIC5"/>
<dbReference type="OrthoDB" id="280278at2"/>
<dbReference type="CDD" id="cd00562">
    <property type="entry name" value="NifX_NifB"/>
    <property type="match status" value="1"/>
</dbReference>
<feature type="region of interest" description="Disordered" evidence="1">
    <location>
        <begin position="39"/>
        <end position="69"/>
    </location>
</feature>
<evidence type="ECO:0000313" key="3">
    <source>
        <dbReference type="EMBL" id="KPL83382.1"/>
    </source>
</evidence>
<dbReference type="Proteomes" id="UP000050544">
    <property type="component" value="Unassembled WGS sequence"/>
</dbReference>
<feature type="domain" description="Dinitrogenase iron-molybdenum cofactor biosynthesis" evidence="2">
    <location>
        <begin position="10"/>
        <end position="121"/>
    </location>
</feature>
<sequence length="132" mass="14540">MKIAAVSEDGVTISQHFGRAPFYVVVTVENDAIIAREKRDKMGHTQFSGETHTEGEDPRGHGFDPAAQSRHARMVEAISDCQVLLARGMGMGAYEYLRSKGIQPIITEIASIDEAVQAYLKGTLLNRVEKLH</sequence>
<evidence type="ECO:0000256" key="1">
    <source>
        <dbReference type="SAM" id="MobiDB-lite"/>
    </source>
</evidence>